<proteinExistence type="predicted"/>
<reference evidence="1" key="2">
    <citation type="journal article" date="2015" name="Fish Shellfish Immunol.">
        <title>Early steps in the European eel (Anguilla anguilla)-Vibrio vulnificus interaction in the gills: Role of the RtxA13 toxin.</title>
        <authorList>
            <person name="Callol A."/>
            <person name="Pajuelo D."/>
            <person name="Ebbesson L."/>
            <person name="Teles M."/>
            <person name="MacKenzie S."/>
            <person name="Amaro C."/>
        </authorList>
    </citation>
    <scope>NUCLEOTIDE SEQUENCE</scope>
</reference>
<reference evidence="1" key="1">
    <citation type="submission" date="2014-11" db="EMBL/GenBank/DDBJ databases">
        <authorList>
            <person name="Amaro Gonzalez C."/>
        </authorList>
    </citation>
    <scope>NUCLEOTIDE SEQUENCE</scope>
</reference>
<accession>A0A0E9VED2</accession>
<sequence>MARWLTFLGFSENTLKLK</sequence>
<organism evidence="1">
    <name type="scientific">Anguilla anguilla</name>
    <name type="common">European freshwater eel</name>
    <name type="synonym">Muraena anguilla</name>
    <dbReference type="NCBI Taxonomy" id="7936"/>
    <lineage>
        <taxon>Eukaryota</taxon>
        <taxon>Metazoa</taxon>
        <taxon>Chordata</taxon>
        <taxon>Craniata</taxon>
        <taxon>Vertebrata</taxon>
        <taxon>Euteleostomi</taxon>
        <taxon>Actinopterygii</taxon>
        <taxon>Neopterygii</taxon>
        <taxon>Teleostei</taxon>
        <taxon>Anguilliformes</taxon>
        <taxon>Anguillidae</taxon>
        <taxon>Anguilla</taxon>
    </lineage>
</organism>
<dbReference type="AlphaFoldDB" id="A0A0E9VED2"/>
<evidence type="ECO:0000313" key="1">
    <source>
        <dbReference type="EMBL" id="JAH76489.1"/>
    </source>
</evidence>
<protein>
    <submittedName>
        <fullName evidence="1">Uncharacterized protein</fullName>
    </submittedName>
</protein>
<dbReference type="EMBL" id="GBXM01032088">
    <property type="protein sequence ID" value="JAH76489.1"/>
    <property type="molecule type" value="Transcribed_RNA"/>
</dbReference>
<name>A0A0E9VED2_ANGAN</name>